<dbReference type="CDD" id="cd00475">
    <property type="entry name" value="Cis_IPPS"/>
    <property type="match status" value="1"/>
</dbReference>
<dbReference type="STRING" id="45354.A0A1L0BSG9"/>
<dbReference type="AlphaFoldDB" id="A0A1L0BSG9"/>
<keyword evidence="3" id="KW-0460">Magnesium</keyword>
<comment type="similarity">
    <text evidence="1 4">Belongs to the UPP synthase family.</text>
</comment>
<proteinExistence type="inferred from homology"/>
<feature type="compositionally biased region" description="Basic and acidic residues" evidence="5">
    <location>
        <begin position="302"/>
        <end position="314"/>
    </location>
</feature>
<dbReference type="FunFam" id="3.40.1180.10:FF:000005">
    <property type="entry name" value="Alkyl transferase"/>
    <property type="match status" value="1"/>
</dbReference>
<dbReference type="HAMAP" id="MF_01139">
    <property type="entry name" value="ISPT"/>
    <property type="match status" value="1"/>
</dbReference>
<evidence type="ECO:0000256" key="1">
    <source>
        <dbReference type="ARBA" id="ARBA00005432"/>
    </source>
</evidence>
<dbReference type="InterPro" id="IPR001441">
    <property type="entry name" value="UPP_synth-like"/>
</dbReference>
<dbReference type="GO" id="GO:0005783">
    <property type="term" value="C:endoplasmic reticulum"/>
    <property type="evidence" value="ECO:0007669"/>
    <property type="project" value="TreeGrafter"/>
</dbReference>
<dbReference type="GO" id="GO:0016094">
    <property type="term" value="P:polyprenol biosynthetic process"/>
    <property type="evidence" value="ECO:0007669"/>
    <property type="project" value="TreeGrafter"/>
</dbReference>
<sequence>MPEWISSFPGYSQLVRRLKKILGGIICTGPIPRHVGVIMDGNRRYARTHKIELKEGHNLGFDTMASILELLYESGVECATVYAFSIENFKRLKYEVEWLMDLAKSKLRQISQHGDLCDQYGIRIRILGNTLLLPSDVRKILRETEEMTKHNTKAVLNVCFPYTLRDEIAHSVKSVVEEASQDASVVIDESTIDRHLYTADSPPVDILIRTSGTYRLLDFLLWQLVPSTCAIVFSDKMWPEFSTWDMTRILLNWSFNTYWYGAGSGQTMEKVGRAEVKRVEGSIERIQSSEPGSLTAYERYAMDSDSDSRSDKADTVTSVSLPEKEREK</sequence>
<dbReference type="NCBIfam" id="TIGR00055">
    <property type="entry name" value="uppS"/>
    <property type="match status" value="1"/>
</dbReference>
<dbReference type="PANTHER" id="PTHR10291:SF43">
    <property type="entry name" value="DEHYDRODOLICHYL DIPHOSPHATE SYNTHASE COMPLEX SUBUNIT DHDDS"/>
    <property type="match status" value="1"/>
</dbReference>
<evidence type="ECO:0000256" key="4">
    <source>
        <dbReference type="RuleBase" id="RU363018"/>
    </source>
</evidence>
<protein>
    <recommendedName>
        <fullName evidence="4">Alkyl transferase</fullName>
        <ecNumber evidence="4">2.5.1.-</ecNumber>
    </recommendedName>
</protein>
<dbReference type="Proteomes" id="UP000182334">
    <property type="component" value="Chromosome IV"/>
</dbReference>
<dbReference type="EMBL" id="LT635759">
    <property type="protein sequence ID" value="SGZ54319.1"/>
    <property type="molecule type" value="Genomic_DNA"/>
</dbReference>
<dbReference type="PANTHER" id="PTHR10291">
    <property type="entry name" value="DEHYDRODOLICHYL DIPHOSPHATE SYNTHASE FAMILY MEMBER"/>
    <property type="match status" value="1"/>
</dbReference>
<dbReference type="GO" id="GO:1904423">
    <property type="term" value="C:dehydrodolichyl diphosphate synthase complex"/>
    <property type="evidence" value="ECO:0007669"/>
    <property type="project" value="TreeGrafter"/>
</dbReference>
<evidence type="ECO:0000256" key="3">
    <source>
        <dbReference type="ARBA" id="ARBA00022842"/>
    </source>
</evidence>
<dbReference type="GO" id="GO:0005811">
    <property type="term" value="C:lipid droplet"/>
    <property type="evidence" value="ECO:0007669"/>
    <property type="project" value="TreeGrafter"/>
</dbReference>
<keyword evidence="2 4" id="KW-0808">Transferase</keyword>
<dbReference type="Gene3D" id="3.40.1180.10">
    <property type="entry name" value="Decaprenyl diphosphate synthase-like"/>
    <property type="match status" value="1"/>
</dbReference>
<evidence type="ECO:0000313" key="6">
    <source>
        <dbReference type="EMBL" id="SGZ54319.1"/>
    </source>
</evidence>
<evidence type="ECO:0000256" key="2">
    <source>
        <dbReference type="ARBA" id="ARBA00022679"/>
    </source>
</evidence>
<dbReference type="SUPFAM" id="SSF64005">
    <property type="entry name" value="Undecaprenyl diphosphate synthase"/>
    <property type="match status" value="1"/>
</dbReference>
<dbReference type="GO" id="GO:0045547">
    <property type="term" value="F:ditrans,polycis-polyprenyl diphosphate synthase [(2E,6E)-farnesyl diphosphate specific] activity"/>
    <property type="evidence" value="ECO:0007669"/>
    <property type="project" value="TreeGrafter"/>
</dbReference>
<evidence type="ECO:0000256" key="5">
    <source>
        <dbReference type="SAM" id="MobiDB-lite"/>
    </source>
</evidence>
<dbReference type="InterPro" id="IPR036424">
    <property type="entry name" value="UPP_synth-like_sf"/>
</dbReference>
<gene>
    <name evidence="6" type="ORF">SAMEA4029010_CIC11G00000004182</name>
</gene>
<dbReference type="EC" id="2.5.1.-" evidence="4"/>
<evidence type="ECO:0000313" key="7">
    <source>
        <dbReference type="Proteomes" id="UP000182334"/>
    </source>
</evidence>
<feature type="region of interest" description="Disordered" evidence="5">
    <location>
        <begin position="302"/>
        <end position="328"/>
    </location>
</feature>
<dbReference type="OrthoDB" id="4173905at2759"/>
<reference evidence="6 7" key="1">
    <citation type="submission" date="2016-10" db="EMBL/GenBank/DDBJ databases">
        <authorList>
            <person name="de Groot N.N."/>
        </authorList>
    </citation>
    <scope>NUCLEOTIDE SEQUENCE [LARGE SCALE GENOMIC DNA]</scope>
    <source>
        <strain evidence="6 7">CBS 141442</strain>
    </source>
</reference>
<accession>A0A1L0BSG9</accession>
<dbReference type="Pfam" id="PF01255">
    <property type="entry name" value="Prenyltransf"/>
    <property type="match status" value="1"/>
</dbReference>
<keyword evidence="7" id="KW-1185">Reference proteome</keyword>
<dbReference type="GO" id="GO:0016020">
    <property type="term" value="C:membrane"/>
    <property type="evidence" value="ECO:0007669"/>
    <property type="project" value="TreeGrafter"/>
</dbReference>
<name>A0A1L0BSG9_9ASCO</name>
<organism evidence="6 7">
    <name type="scientific">Sungouiella intermedia</name>
    <dbReference type="NCBI Taxonomy" id="45354"/>
    <lineage>
        <taxon>Eukaryota</taxon>
        <taxon>Fungi</taxon>
        <taxon>Dikarya</taxon>
        <taxon>Ascomycota</taxon>
        <taxon>Saccharomycotina</taxon>
        <taxon>Pichiomycetes</taxon>
        <taxon>Metschnikowiaceae</taxon>
        <taxon>Sungouiella</taxon>
    </lineage>
</organism>